<evidence type="ECO:0000313" key="3">
    <source>
        <dbReference type="EMBL" id="RGN32996.1"/>
    </source>
</evidence>
<reference evidence="3 4" key="1">
    <citation type="submission" date="2018-08" db="EMBL/GenBank/DDBJ databases">
        <title>A genome reference for cultivated species of the human gut microbiota.</title>
        <authorList>
            <person name="Zou Y."/>
            <person name="Xue W."/>
            <person name="Luo G."/>
        </authorList>
    </citation>
    <scope>NUCLEOTIDE SEQUENCE [LARGE SCALE GENOMIC DNA]</scope>
    <source>
        <strain evidence="3 4">OM05-15BH</strain>
    </source>
</reference>
<feature type="transmembrane region" description="Helical" evidence="2">
    <location>
        <begin position="92"/>
        <end position="115"/>
    </location>
</feature>
<dbReference type="Proteomes" id="UP000260983">
    <property type="component" value="Unassembled WGS sequence"/>
</dbReference>
<feature type="coiled-coil region" evidence="1">
    <location>
        <begin position="139"/>
        <end position="166"/>
    </location>
</feature>
<evidence type="ECO:0000256" key="2">
    <source>
        <dbReference type="SAM" id="Phobius"/>
    </source>
</evidence>
<keyword evidence="1" id="KW-0175">Coiled coil</keyword>
<sequence length="327" mass="37615">MKWWIQLGCFLTGWNREILLQCSEASFKYLKKYTAALLILIVLWGFTGFCFAQRYVHAPLWGCVLSSVIFIVIVIQIERQIILTVGTSKSIFFFRFFIAVIMAVLGSSILDQVIFGEDIKRKMVEITDRQVVELLPSRLKVIDNKLNELQLNIDSLESKTAMLNEEIAKNPVIKAITTTTQYKNVLQEDGTYKKIPETTVSSVLVANPRTKQVEMNNLNLSRLREQQDEFVQRKMGVEDSLRKELSTNIGFLEELRAMLEIILTRTEAMIFYIIIFLFLISLELFVVAGKLGDKKCDYELIVEHQLNVKIAALNELVKNVYLTKKNV</sequence>
<dbReference type="EMBL" id="QSUL01000012">
    <property type="protein sequence ID" value="RGN32996.1"/>
    <property type="molecule type" value="Genomic_DNA"/>
</dbReference>
<feature type="transmembrane region" description="Helical" evidence="2">
    <location>
        <begin position="33"/>
        <end position="52"/>
    </location>
</feature>
<proteinExistence type="predicted"/>
<feature type="transmembrane region" description="Helical" evidence="2">
    <location>
        <begin position="59"/>
        <end position="77"/>
    </location>
</feature>
<dbReference type="RefSeq" id="WP_009132695.1">
    <property type="nucleotide sequence ID" value="NZ_CABKRN010000008.1"/>
</dbReference>
<organism evidence="3 4">
    <name type="scientific">Bacteroides oleiciplenus</name>
    <dbReference type="NCBI Taxonomy" id="626931"/>
    <lineage>
        <taxon>Bacteria</taxon>
        <taxon>Pseudomonadati</taxon>
        <taxon>Bacteroidota</taxon>
        <taxon>Bacteroidia</taxon>
        <taxon>Bacteroidales</taxon>
        <taxon>Bacteroidaceae</taxon>
        <taxon>Bacteroides</taxon>
    </lineage>
</organism>
<keyword evidence="2" id="KW-1133">Transmembrane helix</keyword>
<feature type="transmembrane region" description="Helical" evidence="2">
    <location>
        <begin position="268"/>
        <end position="288"/>
    </location>
</feature>
<dbReference type="InterPro" id="IPR025519">
    <property type="entry name" value="DUF4407"/>
</dbReference>
<keyword evidence="2" id="KW-0472">Membrane</keyword>
<evidence type="ECO:0000256" key="1">
    <source>
        <dbReference type="SAM" id="Coils"/>
    </source>
</evidence>
<gene>
    <name evidence="3" type="ORF">DXB65_17395</name>
</gene>
<evidence type="ECO:0000313" key="4">
    <source>
        <dbReference type="Proteomes" id="UP000260983"/>
    </source>
</evidence>
<keyword evidence="2" id="KW-0812">Transmembrane</keyword>
<dbReference type="Pfam" id="PF14362">
    <property type="entry name" value="DUF4407"/>
    <property type="match status" value="1"/>
</dbReference>
<comment type="caution">
    <text evidence="3">The sequence shown here is derived from an EMBL/GenBank/DDBJ whole genome shotgun (WGS) entry which is preliminary data.</text>
</comment>
<protein>
    <submittedName>
        <fullName evidence="3">DUF4407 domain-containing protein</fullName>
    </submittedName>
</protein>
<name>A0A3E5B610_9BACE</name>
<accession>A0A3E5B610</accession>
<dbReference type="AlphaFoldDB" id="A0A3E5B610"/>